<keyword evidence="2" id="KW-0675">Receptor</keyword>
<reference evidence="2 3" key="1">
    <citation type="submission" date="2019-04" db="EMBL/GenBank/DDBJ databases">
        <title>Draft genome of the big-headed turtle Platysternon megacephalum.</title>
        <authorList>
            <person name="Gong S."/>
        </authorList>
    </citation>
    <scope>NUCLEOTIDE SEQUENCE [LARGE SCALE GENOMIC DNA]</scope>
    <source>
        <strain evidence="2">DO16091913</strain>
        <tissue evidence="2">Muscle</tissue>
    </source>
</reference>
<dbReference type="Proteomes" id="UP000297703">
    <property type="component" value="Unassembled WGS sequence"/>
</dbReference>
<protein>
    <submittedName>
        <fullName evidence="2">Gamma-aminobutyric acid receptor subunit delta</fullName>
    </submittedName>
</protein>
<evidence type="ECO:0000313" key="3">
    <source>
        <dbReference type="Proteomes" id="UP000297703"/>
    </source>
</evidence>
<evidence type="ECO:0000313" key="2">
    <source>
        <dbReference type="EMBL" id="TFK14068.1"/>
    </source>
</evidence>
<organism evidence="2 3">
    <name type="scientific">Platysternon megacephalum</name>
    <name type="common">big-headed turtle</name>
    <dbReference type="NCBI Taxonomy" id="55544"/>
    <lineage>
        <taxon>Eukaryota</taxon>
        <taxon>Metazoa</taxon>
        <taxon>Chordata</taxon>
        <taxon>Craniata</taxon>
        <taxon>Vertebrata</taxon>
        <taxon>Euteleostomi</taxon>
        <taxon>Archelosauria</taxon>
        <taxon>Testudinata</taxon>
        <taxon>Testudines</taxon>
        <taxon>Cryptodira</taxon>
        <taxon>Durocryptodira</taxon>
        <taxon>Testudinoidea</taxon>
        <taxon>Platysternidae</taxon>
        <taxon>Platysternon</taxon>
    </lineage>
</organism>
<dbReference type="AlphaFoldDB" id="A0A4D9F3X8"/>
<dbReference type="EMBL" id="QXTE01000013">
    <property type="protein sequence ID" value="TFK14068.1"/>
    <property type="molecule type" value="Genomic_DNA"/>
</dbReference>
<accession>A0A4D9F3X8</accession>
<keyword evidence="3" id="KW-1185">Reference proteome</keyword>
<name>A0A4D9F3X8_9SAUR</name>
<evidence type="ECO:0000256" key="1">
    <source>
        <dbReference type="SAM" id="MobiDB-lite"/>
    </source>
</evidence>
<sequence>MDGEECWVLSFKLHLTTEGKGLIPKSVSDNRGSGNLTPLTTQRLCMKPAAQVPGQAVGPSCTAPGGRKVPSHQTVAANRRGDMGRGLRARTSLLRAGTEAIM</sequence>
<gene>
    <name evidence="2" type="ORF">DR999_PMT02506</name>
</gene>
<feature type="region of interest" description="Disordered" evidence="1">
    <location>
        <begin position="55"/>
        <end position="86"/>
    </location>
</feature>
<proteinExistence type="predicted"/>
<reference evidence="2 3" key="2">
    <citation type="submission" date="2019-04" db="EMBL/GenBank/DDBJ databases">
        <title>The genome sequence of big-headed turtle.</title>
        <authorList>
            <person name="Gong S."/>
        </authorList>
    </citation>
    <scope>NUCLEOTIDE SEQUENCE [LARGE SCALE GENOMIC DNA]</scope>
    <source>
        <strain evidence="2">DO16091913</strain>
        <tissue evidence="2">Muscle</tissue>
    </source>
</reference>
<comment type="caution">
    <text evidence="2">The sequence shown here is derived from an EMBL/GenBank/DDBJ whole genome shotgun (WGS) entry which is preliminary data.</text>
</comment>